<dbReference type="InterPro" id="IPR012337">
    <property type="entry name" value="RNaseH-like_sf"/>
</dbReference>
<dbReference type="GO" id="GO:0015074">
    <property type="term" value="P:DNA integration"/>
    <property type="evidence" value="ECO:0007669"/>
    <property type="project" value="InterPro"/>
</dbReference>
<dbReference type="Pfam" id="PF01535">
    <property type="entry name" value="PPR"/>
    <property type="match status" value="1"/>
</dbReference>
<dbReference type="SUPFAM" id="SSF48452">
    <property type="entry name" value="TPR-like"/>
    <property type="match status" value="1"/>
</dbReference>
<feature type="repeat" description="PPR" evidence="3">
    <location>
        <begin position="524"/>
        <end position="558"/>
    </location>
</feature>
<feature type="repeat" description="PPR" evidence="3">
    <location>
        <begin position="559"/>
        <end position="593"/>
    </location>
</feature>
<feature type="repeat" description="PPR" evidence="3">
    <location>
        <begin position="384"/>
        <end position="418"/>
    </location>
</feature>
<dbReference type="PROSITE" id="PS50994">
    <property type="entry name" value="INTEGRASE"/>
    <property type="match status" value="1"/>
</dbReference>
<feature type="repeat" description="PPR" evidence="3">
    <location>
        <begin position="349"/>
        <end position="383"/>
    </location>
</feature>
<dbReference type="Pfam" id="PF13976">
    <property type="entry name" value="gag_pre-integrs"/>
    <property type="match status" value="1"/>
</dbReference>
<feature type="repeat" description="PPR" evidence="3">
    <location>
        <begin position="454"/>
        <end position="488"/>
    </location>
</feature>
<dbReference type="Gene3D" id="3.30.420.10">
    <property type="entry name" value="Ribonuclease H-like superfamily/Ribonuclease H"/>
    <property type="match status" value="1"/>
</dbReference>
<keyword evidence="7" id="KW-1185">Reference proteome</keyword>
<dbReference type="Pfam" id="PF25597">
    <property type="entry name" value="SH3_retrovirus"/>
    <property type="match status" value="1"/>
</dbReference>
<feature type="repeat" description="PPR" evidence="3">
    <location>
        <begin position="629"/>
        <end position="659"/>
    </location>
</feature>
<evidence type="ECO:0000313" key="7">
    <source>
        <dbReference type="Proteomes" id="UP001374535"/>
    </source>
</evidence>
<dbReference type="NCBIfam" id="TIGR00756">
    <property type="entry name" value="PPR"/>
    <property type="match status" value="10"/>
</dbReference>
<dbReference type="Pfam" id="PF12854">
    <property type="entry name" value="PPR_1"/>
    <property type="match status" value="1"/>
</dbReference>
<protein>
    <recommendedName>
        <fullName evidence="5">Integrase catalytic domain-containing protein</fullName>
    </recommendedName>
</protein>
<dbReference type="Pfam" id="PF22936">
    <property type="entry name" value="Pol_BBD"/>
    <property type="match status" value="1"/>
</dbReference>
<gene>
    <name evidence="6" type="ORF">V8G54_002903</name>
</gene>
<dbReference type="Proteomes" id="UP001374535">
    <property type="component" value="Chromosome 1"/>
</dbReference>
<dbReference type="SUPFAM" id="SSF53098">
    <property type="entry name" value="Ribonuclease H-like"/>
    <property type="match status" value="1"/>
</dbReference>
<dbReference type="InterPro" id="IPR036397">
    <property type="entry name" value="RNaseH_sf"/>
</dbReference>
<feature type="repeat" description="PPR" evidence="3">
    <location>
        <begin position="419"/>
        <end position="453"/>
    </location>
</feature>
<feature type="region of interest" description="Disordered" evidence="4">
    <location>
        <begin position="1078"/>
        <end position="1120"/>
    </location>
</feature>
<dbReference type="PROSITE" id="PS51375">
    <property type="entry name" value="PPR"/>
    <property type="match status" value="12"/>
</dbReference>
<comment type="similarity">
    <text evidence="1">Belongs to the PPR family. P subfamily.</text>
</comment>
<dbReference type="InterPro" id="IPR011990">
    <property type="entry name" value="TPR-like_helical_dom_sf"/>
</dbReference>
<dbReference type="EMBL" id="CP144700">
    <property type="protein sequence ID" value="WVZ24359.1"/>
    <property type="molecule type" value="Genomic_DNA"/>
</dbReference>
<keyword evidence="2" id="KW-0677">Repeat</keyword>
<feature type="repeat" description="PPR" evidence="3">
    <location>
        <begin position="594"/>
        <end position="628"/>
    </location>
</feature>
<feature type="region of interest" description="Disordered" evidence="4">
    <location>
        <begin position="728"/>
        <end position="769"/>
    </location>
</feature>
<dbReference type="InterPro" id="IPR025724">
    <property type="entry name" value="GAG-pre-integrase_dom"/>
</dbReference>
<evidence type="ECO:0000256" key="3">
    <source>
        <dbReference type="PROSITE-ProRule" id="PRU00708"/>
    </source>
</evidence>
<feature type="repeat" description="PPR" evidence="3">
    <location>
        <begin position="279"/>
        <end position="313"/>
    </location>
</feature>
<dbReference type="GO" id="GO:0003729">
    <property type="term" value="F:mRNA binding"/>
    <property type="evidence" value="ECO:0007669"/>
    <property type="project" value="TreeGrafter"/>
</dbReference>
<evidence type="ECO:0000313" key="6">
    <source>
        <dbReference type="EMBL" id="WVZ24359.1"/>
    </source>
</evidence>
<proteinExistence type="inferred from homology"/>
<sequence length="1773" mass="199295">METLSWSDLMWFESILEAWTAAATIPVTRNRRESPTSHSSLYLRRRFCLPGCSLLLTTELDLQQKPPRVTSACTRCKLAAIGPCISLLRCDVGTLASRCYIRVSLSLRVCLRRNAGVPWMLTRFEVNELTCDLLITLLATIREQVVSDTDAARKQKITSTNTDDAERHSNGMQFLIFVRHQCRAGQVKNFGEALDLFQRMARMKPVPSVKDFTLLLGVIVRLRHYTTAISLVKHMYSALGIEPDTITLNVVINCLCRLKLISFGFSVLGTMFKLGLEPTVMTLTNLINGLCVQGNVAQAVVLADHMEKLGYPLDVYTYGVLVNGLCKTGDTLVAVRWLRKMEERNWKPNVVVYSSVMDGLCKDGLVSEALNLFSEMGAKDVLPNLVTYTCLIQGLCNFGRWKEVGSLLDDMIKMGMKPDVQTLNMLVDSFCKEGKVMQAKSVIGFMIITGEKPDVFTYNSLIHVYCLQNQMNEAMQIFNFMVNGGCLPDIAVFTSLIHGWCKNKNINKAMYLLEEMGTMGFVPDVVTWTTLIGGFCEAGQSLAAKDLFFNMHKHGKVPNIQTCAVMLDGLCKGNLLSEAVSLVEAMEKSNLDLNIFIYTILLDGICSSGKLNDAWELFSSLPAKGLQINVYTYTIMIKGLCKQGLLDKAEDLLKNMEENCPPNNCTYNVFVQGLLTKKEIARSINYLAIMKDKGFSGLDSAATSRTAATVRPPPLPPSPVGVVDRAERCAQHRRSQSRKSLRERSRHAPPPSPARPPPSQTGSPEAPESIGRVGDDSFGLYLSRSDFFVCSFFLGETHSPSLSQKGRRSLLFLFLGLFLLFFLGYGMSDEKSIRLGVPNDLPNIGNTSWLDGQNYLQWSQFILRILKSRSKLDHIHGGGPAPEDKNFSIWDNEDSLIMTWIWQSMAPEIRKNYMFHSSAKEIWDDLQSTFSLKKNLAATHDLKNRIFTTTQGSLSISEYYGILNGLWMQLDQIQAMKMCKTDVAILAEFIEGERIFKFLQGLNHEYDPIRVQIYGREKLPPLSEASAMTIGKGVHKGTNAAGKTFGKGTHGDYCSYCKKSGHTKEICFKLHGRKNVLERMGNNKGPTKKSVHHTTSEREVINQSSLSQSNPPPPSPDLDMKDYKEKLERLEAMIASMSKPSGSCTLSIKGKICLNTVDHVSQGIWILDSGATDHMTPFSGYFDSYDKSNKEQLITVANGQGIPVCGSGNIFLDSSIILKDVLHVPQLANSLISMQKLTKDLNCSDLATGKTILTAKEQSGLYFLEFDDQSNTQIMSQQATSETWAKSQIWLHHQRLGHPSFSLIKSLFPHLFTKESVESFNCDICQLSKHHRASYPISNKKSISPFDLIHSDVWGPVIDSISGAKWFVTFIDDCIRVTWTYLMKNKSEVFQIFVNFFRLVQTQFGKNIKRIRSDNGTEYVNHEFLNFLSHNGIVHELTCVNTPQQNGVAERKNRHLLEVTRALLFQMSVPKNYWGEAVLTAKYLINRLSTRILNGISPIESLLSFVPSSSLITSLPSRVFGCVVFVHSHPPNRGKLDPRALKCVFIGYPSNKKGYKCYHPQSRRVFITMDVTFHETKSFYVSPSLQGEKALEVDELSFLSLPCLSLQDAQDLSNEVTIVHSEEEEEDKFFGKKYARREQPTSTLEQEKLSDPEVRIPEDINEEEVSIIEDLPIALRKGRRSCAKYPISQYVCTNNLSDKHKSFIAAIDATEIPTSIQEAMKLEHWNQAMKEEMNALERNSTWEIVDKPRDKKAVGCRWIFTVKHKADGTIERY</sequence>
<dbReference type="InterPro" id="IPR057670">
    <property type="entry name" value="SH3_retrovirus"/>
</dbReference>
<name>A0AAQ3PB63_VIGMU</name>
<accession>A0AAQ3PB63</accession>
<feature type="repeat" description="PPR" evidence="3">
    <location>
        <begin position="244"/>
        <end position="278"/>
    </location>
</feature>
<evidence type="ECO:0000259" key="5">
    <source>
        <dbReference type="PROSITE" id="PS50994"/>
    </source>
</evidence>
<feature type="domain" description="Integrase catalytic" evidence="5">
    <location>
        <begin position="1341"/>
        <end position="1506"/>
    </location>
</feature>
<feature type="repeat" description="PPR" evidence="3">
    <location>
        <begin position="489"/>
        <end position="523"/>
    </location>
</feature>
<evidence type="ECO:0000256" key="4">
    <source>
        <dbReference type="SAM" id="MobiDB-lite"/>
    </source>
</evidence>
<evidence type="ECO:0000256" key="2">
    <source>
        <dbReference type="ARBA" id="ARBA00022737"/>
    </source>
</evidence>
<reference evidence="6 7" key="1">
    <citation type="journal article" date="2023" name="Life. Sci Alliance">
        <title>Evolutionary insights into 3D genome organization and epigenetic landscape of Vigna mungo.</title>
        <authorList>
            <person name="Junaid A."/>
            <person name="Singh B."/>
            <person name="Bhatia S."/>
        </authorList>
    </citation>
    <scope>NUCLEOTIDE SEQUENCE [LARGE SCALE GENOMIC DNA]</scope>
    <source>
        <strain evidence="6">Urdbean</strain>
    </source>
</reference>
<organism evidence="6 7">
    <name type="scientific">Vigna mungo</name>
    <name type="common">Black gram</name>
    <name type="synonym">Phaseolus mungo</name>
    <dbReference type="NCBI Taxonomy" id="3915"/>
    <lineage>
        <taxon>Eukaryota</taxon>
        <taxon>Viridiplantae</taxon>
        <taxon>Streptophyta</taxon>
        <taxon>Embryophyta</taxon>
        <taxon>Tracheophyta</taxon>
        <taxon>Spermatophyta</taxon>
        <taxon>Magnoliopsida</taxon>
        <taxon>eudicotyledons</taxon>
        <taxon>Gunneridae</taxon>
        <taxon>Pentapetalae</taxon>
        <taxon>rosids</taxon>
        <taxon>fabids</taxon>
        <taxon>Fabales</taxon>
        <taxon>Fabaceae</taxon>
        <taxon>Papilionoideae</taxon>
        <taxon>50 kb inversion clade</taxon>
        <taxon>NPAAA clade</taxon>
        <taxon>indigoferoid/millettioid clade</taxon>
        <taxon>Phaseoleae</taxon>
        <taxon>Vigna</taxon>
    </lineage>
</organism>
<evidence type="ECO:0000256" key="1">
    <source>
        <dbReference type="ARBA" id="ARBA00007626"/>
    </source>
</evidence>
<dbReference type="Pfam" id="PF13041">
    <property type="entry name" value="PPR_2"/>
    <property type="match status" value="5"/>
</dbReference>
<dbReference type="InterPro" id="IPR051240">
    <property type="entry name" value="Mito_RNA-Proc/Resp"/>
</dbReference>
<dbReference type="Pfam" id="PF00665">
    <property type="entry name" value="rve"/>
    <property type="match status" value="1"/>
</dbReference>
<feature type="compositionally biased region" description="Pro residues" evidence="4">
    <location>
        <begin position="748"/>
        <end position="759"/>
    </location>
</feature>
<dbReference type="InterPro" id="IPR001584">
    <property type="entry name" value="Integrase_cat-core"/>
</dbReference>
<dbReference type="InterPro" id="IPR002885">
    <property type="entry name" value="PPR_rpt"/>
</dbReference>
<dbReference type="PANTHER" id="PTHR47933">
    <property type="entry name" value="PENTATRICOPEPTIDE REPEAT-CONTAINING PROTEIN 1, MITOCHONDRIAL"/>
    <property type="match status" value="1"/>
</dbReference>
<feature type="compositionally biased region" description="Basic residues" evidence="4">
    <location>
        <begin position="731"/>
        <end position="747"/>
    </location>
</feature>
<feature type="repeat" description="PPR" evidence="3">
    <location>
        <begin position="314"/>
        <end position="348"/>
    </location>
</feature>
<dbReference type="InterPro" id="IPR054722">
    <property type="entry name" value="PolX-like_BBD"/>
</dbReference>
<dbReference type="PANTHER" id="PTHR47933:SF11">
    <property type="entry name" value="PENTATRICOPEPTIDE REPEAT-CONTAINING PROTEIN 2"/>
    <property type="match status" value="1"/>
</dbReference>
<dbReference type="Gene3D" id="1.25.40.10">
    <property type="entry name" value="Tetratricopeptide repeat domain"/>
    <property type="match status" value="5"/>
</dbReference>